<proteinExistence type="predicted"/>
<dbReference type="AlphaFoldDB" id="A0A9W8I6I7"/>
<feature type="compositionally biased region" description="Basic and acidic residues" evidence="1">
    <location>
        <begin position="101"/>
        <end position="110"/>
    </location>
</feature>
<dbReference type="SUPFAM" id="SSF103657">
    <property type="entry name" value="BAR/IMD domain-like"/>
    <property type="match status" value="1"/>
</dbReference>
<dbReference type="InterPro" id="IPR027267">
    <property type="entry name" value="AH/BAR_dom_sf"/>
</dbReference>
<dbReference type="Pfam" id="PF10455">
    <property type="entry name" value="BAR_2"/>
    <property type="match status" value="2"/>
</dbReference>
<evidence type="ECO:0000259" key="2">
    <source>
        <dbReference type="PROSITE" id="PS51021"/>
    </source>
</evidence>
<dbReference type="InterPro" id="IPR018859">
    <property type="entry name" value="BAR_dom-cont"/>
</dbReference>
<evidence type="ECO:0000256" key="1">
    <source>
        <dbReference type="SAM" id="MobiDB-lite"/>
    </source>
</evidence>
<name>A0A9W8I6I7_9FUNG</name>
<dbReference type="GO" id="GO:0005737">
    <property type="term" value="C:cytoplasm"/>
    <property type="evidence" value="ECO:0007669"/>
    <property type="project" value="InterPro"/>
</dbReference>
<feature type="region of interest" description="Disordered" evidence="1">
    <location>
        <begin position="97"/>
        <end position="124"/>
    </location>
</feature>
<keyword evidence="4" id="KW-1185">Reference proteome</keyword>
<dbReference type="PROSITE" id="PS51021">
    <property type="entry name" value="BAR"/>
    <property type="match status" value="1"/>
</dbReference>
<accession>A0A9W8I6I7</accession>
<dbReference type="Proteomes" id="UP001139887">
    <property type="component" value="Unassembled WGS sequence"/>
</dbReference>
<gene>
    <name evidence="3" type="primary">GVP36</name>
    <name evidence="3" type="ORF">IWW36_003363</name>
</gene>
<feature type="domain" description="BAR" evidence="2">
    <location>
        <begin position="35"/>
        <end position="287"/>
    </location>
</feature>
<comment type="caution">
    <text evidence="3">The sequence shown here is derived from an EMBL/GenBank/DDBJ whole genome shotgun (WGS) entry which is preliminary data.</text>
</comment>
<protein>
    <submittedName>
        <fullName evidence="3">BAR domain-containing protein</fullName>
    </submittedName>
</protein>
<reference evidence="3" key="1">
    <citation type="submission" date="2022-07" db="EMBL/GenBank/DDBJ databases">
        <title>Phylogenomic reconstructions and comparative analyses of Kickxellomycotina fungi.</title>
        <authorList>
            <person name="Reynolds N.K."/>
            <person name="Stajich J.E."/>
            <person name="Barry K."/>
            <person name="Grigoriev I.V."/>
            <person name="Crous P."/>
            <person name="Smith M.E."/>
        </authorList>
    </citation>
    <scope>NUCLEOTIDE SEQUENCE</scope>
    <source>
        <strain evidence="3">NRRL 1566</strain>
    </source>
</reference>
<organism evidence="3 4">
    <name type="scientific">Coemansia brasiliensis</name>
    <dbReference type="NCBI Taxonomy" id="2650707"/>
    <lineage>
        <taxon>Eukaryota</taxon>
        <taxon>Fungi</taxon>
        <taxon>Fungi incertae sedis</taxon>
        <taxon>Zoopagomycota</taxon>
        <taxon>Kickxellomycotina</taxon>
        <taxon>Kickxellomycetes</taxon>
        <taxon>Kickxellales</taxon>
        <taxon>Kickxellaceae</taxon>
        <taxon>Coemansia</taxon>
    </lineage>
</organism>
<sequence>MDSFSKFTQNVSTNWTPFANKVSKGFTQYKQLASETLGSHAEKTELPQDYVALEKRYESVRQHTQVLLRLTKTYASPAAQLVDMQALQTQFSTLTSRISGKQRDASDREPAAQSEKQPMSPQHEISRASLDAAEKIGLEEPLGAALFKFGSIEEKVGAEKIKQDQCIQRGFVEPTSQMLESGIALAQNARKQVQAARLTLDANKAAFKNARPDKAQEARGEVERAEDHFVTVIEEAMNLMRSVVESPQHLKCLSELVNAQLNYHKEAAALLADLAPEIEEIQVTQEALYHHDNRTISTATDDTSNNSNNNNNA</sequence>
<evidence type="ECO:0000313" key="3">
    <source>
        <dbReference type="EMBL" id="KAJ2848326.1"/>
    </source>
</evidence>
<evidence type="ECO:0000313" key="4">
    <source>
        <dbReference type="Proteomes" id="UP001139887"/>
    </source>
</evidence>
<dbReference type="EMBL" id="JANBUW010000181">
    <property type="protein sequence ID" value="KAJ2848326.1"/>
    <property type="molecule type" value="Genomic_DNA"/>
</dbReference>
<dbReference type="SMART" id="SM00721">
    <property type="entry name" value="BAR"/>
    <property type="match status" value="1"/>
</dbReference>
<dbReference type="OrthoDB" id="5549748at2759"/>
<dbReference type="InterPro" id="IPR004148">
    <property type="entry name" value="BAR_dom"/>
</dbReference>
<dbReference type="Gene3D" id="1.20.1270.60">
    <property type="entry name" value="Arfaptin homology (AH) domain/BAR domain"/>
    <property type="match status" value="1"/>
</dbReference>